<dbReference type="Pfam" id="PF11241">
    <property type="entry name" value="DUF3043"/>
    <property type="match status" value="1"/>
</dbReference>
<comment type="caution">
    <text evidence="3">The sequence shown here is derived from an EMBL/GenBank/DDBJ whole genome shotgun (WGS) entry which is preliminary data.</text>
</comment>
<dbReference type="InterPro" id="IPR021403">
    <property type="entry name" value="DUF3043"/>
</dbReference>
<evidence type="ECO:0000313" key="4">
    <source>
        <dbReference type="Proteomes" id="UP000537326"/>
    </source>
</evidence>
<feature type="transmembrane region" description="Helical" evidence="2">
    <location>
        <begin position="105"/>
        <end position="123"/>
    </location>
</feature>
<organism evidence="3 4">
    <name type="scientific">Nocardioides marinus</name>
    <dbReference type="NCBI Taxonomy" id="374514"/>
    <lineage>
        <taxon>Bacteria</taxon>
        <taxon>Bacillati</taxon>
        <taxon>Actinomycetota</taxon>
        <taxon>Actinomycetes</taxon>
        <taxon>Propionibacteriales</taxon>
        <taxon>Nocardioidaceae</taxon>
        <taxon>Nocardioides</taxon>
    </lineage>
</organism>
<gene>
    <name evidence="3" type="ORF">BKA05_002191</name>
</gene>
<evidence type="ECO:0000256" key="2">
    <source>
        <dbReference type="SAM" id="Phobius"/>
    </source>
</evidence>
<keyword evidence="2" id="KW-0472">Membrane</keyword>
<name>A0A7Z0C522_9ACTN</name>
<keyword evidence="2" id="KW-0812">Transmembrane</keyword>
<evidence type="ECO:0000313" key="3">
    <source>
        <dbReference type="EMBL" id="NYI10676.1"/>
    </source>
</evidence>
<keyword evidence="2" id="KW-1133">Transmembrane helix</keyword>
<feature type="compositionally biased region" description="Low complexity" evidence="1">
    <location>
        <begin position="20"/>
        <end position="35"/>
    </location>
</feature>
<keyword evidence="4" id="KW-1185">Reference proteome</keyword>
<proteinExistence type="predicted"/>
<dbReference type="RefSeq" id="WP_218842394.1">
    <property type="nucleotide sequence ID" value="NZ_BAAAPP010000005.1"/>
</dbReference>
<evidence type="ECO:0000256" key="1">
    <source>
        <dbReference type="SAM" id="MobiDB-lite"/>
    </source>
</evidence>
<protein>
    <recommendedName>
        <fullName evidence="5">DUF3043 domain-containing protein</fullName>
    </recommendedName>
</protein>
<dbReference type="AlphaFoldDB" id="A0A7Z0C522"/>
<dbReference type="EMBL" id="JACBZI010000001">
    <property type="protein sequence ID" value="NYI10676.1"/>
    <property type="molecule type" value="Genomic_DNA"/>
</dbReference>
<dbReference type="Proteomes" id="UP000537326">
    <property type="component" value="Unassembled WGS sequence"/>
</dbReference>
<sequence>MFRRSKSESAPETISEAADGSTTPGKGTPGKGRPTPSRKEAEAAARARAKVPRTRKEQAAAARAQRAENSAKVRAAMKSGDERFLLPRDKGPVRRFIRDYVDSRFSFIDVIVPVLIVTMILSYSGNQTLAGIGSTVLMLTVLLVVVDMIQLRFRVRRQLAQRFPGESTKGTTWYAISRAMQMKFMRMPKAQVKIGQQLPEHYR</sequence>
<evidence type="ECO:0008006" key="5">
    <source>
        <dbReference type="Google" id="ProtNLM"/>
    </source>
</evidence>
<feature type="region of interest" description="Disordered" evidence="1">
    <location>
        <begin position="1"/>
        <end position="73"/>
    </location>
</feature>
<feature type="transmembrane region" description="Helical" evidence="2">
    <location>
        <begin position="129"/>
        <end position="149"/>
    </location>
</feature>
<accession>A0A7Z0C522</accession>
<reference evidence="3 4" key="1">
    <citation type="submission" date="2020-07" db="EMBL/GenBank/DDBJ databases">
        <title>Sequencing the genomes of 1000 actinobacteria strains.</title>
        <authorList>
            <person name="Klenk H.-P."/>
        </authorList>
    </citation>
    <scope>NUCLEOTIDE SEQUENCE [LARGE SCALE GENOMIC DNA]</scope>
    <source>
        <strain evidence="3 4">DSM 18248</strain>
    </source>
</reference>